<feature type="transmembrane region" description="Helical" evidence="1">
    <location>
        <begin position="379"/>
        <end position="402"/>
    </location>
</feature>
<gene>
    <name evidence="2" type="ORF">CJ671_09600</name>
</gene>
<name>A0A2S9SMQ3_9BACT</name>
<protein>
    <recommendedName>
        <fullName evidence="4">Wzy</fullName>
    </recommendedName>
</protein>
<dbReference type="EMBL" id="NXGH01000036">
    <property type="protein sequence ID" value="PRM87867.1"/>
    <property type="molecule type" value="Genomic_DNA"/>
</dbReference>
<sequence>MISYRLFILNSIFLFFTASVLLRVLQKNVVSVLDFGILFLTLSIGFLLNKLIVFNNNITKQSIYYLIFLVYILFNIVFFSFYRVFELKIDFFDIFLTNIFEFKVWIISFFLFMIYFLLKDIDKDKFEIFIILLLKIGLVYTFIEQFISLFGGRVLFETIYSRASIVTENLLGLKSLGLYRIWGVIGSTQLLGIYHLILVSYYMFGKRTSNFWLIMSIIGVVLSTSKTAYVILLLMLLIYLIVKRKYFLLSMITIPLLFGTVYLITHLDKNFIESFLNFFYILIGKLKADNEISVYEQVLMNFNQYSFLIGQGMNYSYAGIEQLPIELKKYYYLSADFSFLSFINQFGIVGYLLFSFVFCFYPINNFIKNKNREHNMNLIILWLGTFHYPVFISKLIMLYISYSIY</sequence>
<feature type="non-terminal residue" evidence="2">
    <location>
        <position position="405"/>
    </location>
</feature>
<keyword evidence="1" id="KW-0472">Membrane</keyword>
<keyword evidence="1" id="KW-1133">Transmembrane helix</keyword>
<comment type="caution">
    <text evidence="2">The sequence shown here is derived from an EMBL/GenBank/DDBJ whole genome shotgun (WGS) entry which is preliminary data.</text>
</comment>
<feature type="transmembrane region" description="Helical" evidence="1">
    <location>
        <begin position="210"/>
        <end position="239"/>
    </location>
</feature>
<organism evidence="2 3">
    <name type="scientific">Aliarcobacter cryaerophilus</name>
    <dbReference type="NCBI Taxonomy" id="28198"/>
    <lineage>
        <taxon>Bacteria</taxon>
        <taxon>Pseudomonadati</taxon>
        <taxon>Campylobacterota</taxon>
        <taxon>Epsilonproteobacteria</taxon>
        <taxon>Campylobacterales</taxon>
        <taxon>Arcobacteraceae</taxon>
        <taxon>Aliarcobacter</taxon>
    </lineage>
</organism>
<proteinExistence type="predicted"/>
<feature type="transmembrane region" description="Helical" evidence="1">
    <location>
        <begin position="128"/>
        <end position="156"/>
    </location>
</feature>
<feature type="transmembrane region" description="Helical" evidence="1">
    <location>
        <begin position="94"/>
        <end position="116"/>
    </location>
</feature>
<evidence type="ECO:0008006" key="4">
    <source>
        <dbReference type="Google" id="ProtNLM"/>
    </source>
</evidence>
<feature type="transmembrane region" description="Helical" evidence="1">
    <location>
        <begin position="6"/>
        <end position="25"/>
    </location>
</feature>
<reference evidence="2 3" key="1">
    <citation type="submission" date="2017-09" db="EMBL/GenBank/DDBJ databases">
        <title>Reassesment of A. cryaerophilus.</title>
        <authorList>
            <person name="Perez-Cataluna A."/>
            <person name="Collado L."/>
            <person name="Salgado O."/>
            <person name="Lefinanco V."/>
            <person name="Figueras M.J."/>
        </authorList>
    </citation>
    <scope>NUCLEOTIDE SEQUENCE [LARGE SCALE GENOMIC DNA]</scope>
    <source>
        <strain evidence="2 3">LMG 9871</strain>
    </source>
</reference>
<evidence type="ECO:0000256" key="1">
    <source>
        <dbReference type="SAM" id="Phobius"/>
    </source>
</evidence>
<dbReference type="Proteomes" id="UP000238649">
    <property type="component" value="Unassembled WGS sequence"/>
</dbReference>
<keyword evidence="1" id="KW-0812">Transmembrane</keyword>
<dbReference type="AlphaFoldDB" id="A0A2S9SMQ3"/>
<feature type="transmembrane region" description="Helical" evidence="1">
    <location>
        <begin position="246"/>
        <end position="265"/>
    </location>
</feature>
<feature type="transmembrane region" description="Helical" evidence="1">
    <location>
        <begin position="63"/>
        <end position="82"/>
    </location>
</feature>
<accession>A0A2S9SMQ3</accession>
<feature type="transmembrane region" description="Helical" evidence="1">
    <location>
        <begin position="348"/>
        <end position="367"/>
    </location>
</feature>
<evidence type="ECO:0000313" key="2">
    <source>
        <dbReference type="EMBL" id="PRM87867.1"/>
    </source>
</evidence>
<feature type="transmembrane region" description="Helical" evidence="1">
    <location>
        <begin position="32"/>
        <end position="51"/>
    </location>
</feature>
<evidence type="ECO:0000313" key="3">
    <source>
        <dbReference type="Proteomes" id="UP000238649"/>
    </source>
</evidence>